<dbReference type="InterPro" id="IPR017850">
    <property type="entry name" value="Alkaline_phosphatase_core_sf"/>
</dbReference>
<feature type="domain" description="Sulfatase N-terminal" evidence="4">
    <location>
        <begin position="31"/>
        <end position="255"/>
    </location>
</feature>
<accession>A0A318JQY5</accession>
<sequence length="671" mass="74973">MSTASHHVSNSGNSSNSSSSAGNTSTAPARPNILFIMVDQMRYPPRYSYDPLEPLYQILRFEEGSLLDNPYAELFPGFVKLREHGVSLQNHTCSSIACVPGRATIMTGQYSAHSGVTQTEGMFKVDTDPAFPWLPQDGVPTMGDWFRAAGYETHYFGRWDLSDSPTGSLENWGFSDWEYSIPSDQRFGTPNLGVYRDKSYTDLVTTFLRRKGLGVEANIINSNNPTNASFKLRPWLAVASFVNPHDIGAYPFPWQPAVDAPATAPTLGDIIAPFGAPVKGTMSQPPVYGKAPNQFNATYRVPLNPGGFKLGEVKLPANWRGDLSSKPDCQYDYSYKFQLALTTLRGQHAVVPSPYPFKMQSNAEDWYRNYLAFYLYLQYLVNIEVSTILERLYESGLDQNTIVVFTSDHGELAGAHGGQIEKWCGAYQETIHIPAIISSPLVNGDKTMRTVQCHTTHVDWVPTLLGLAGYDQNDRQALARFIQGHDVKPLAGEDLSPVIRGDVQTSERKGVLFVSDDNITAPLDTNYLPDKYQWYVNITERLTSPTGKPTEEQPLTAPGPVVQPNHIQSYFEKPWKLVRYWEPQNPANTQWELYNLDADPNENHNLLHWDKTTGEPLLRSGQIVELGLNLARTEFDLQYLRKALNQALIKAGYTPQNMQEMGIVADGQVPT</sequence>
<keyword evidence="2" id="KW-0378">Hydrolase</keyword>
<feature type="region of interest" description="Disordered" evidence="3">
    <location>
        <begin position="1"/>
        <end position="26"/>
    </location>
</feature>
<evidence type="ECO:0000256" key="1">
    <source>
        <dbReference type="ARBA" id="ARBA00008779"/>
    </source>
</evidence>
<dbReference type="SUPFAM" id="SSF53649">
    <property type="entry name" value="Alkaline phosphatase-like"/>
    <property type="match status" value="1"/>
</dbReference>
<dbReference type="Pfam" id="PF00884">
    <property type="entry name" value="Sulfatase"/>
    <property type="match status" value="2"/>
</dbReference>
<protein>
    <submittedName>
        <fullName evidence="5">Arylsulfatase A-like enzyme</fullName>
    </submittedName>
</protein>
<reference evidence="5 6" key="1">
    <citation type="submission" date="2018-05" db="EMBL/GenBank/DDBJ databases">
        <title>Genomic Encyclopedia of Type Strains, Phase IV (KMG-IV): sequencing the most valuable type-strain genomes for metagenomic binning, comparative biology and taxonomic classification.</title>
        <authorList>
            <person name="Goeker M."/>
        </authorList>
    </citation>
    <scope>NUCLEOTIDE SEQUENCE [LARGE SCALE GENOMIC DNA]</scope>
    <source>
        <strain evidence="5 6">DSM 19792</strain>
    </source>
</reference>
<feature type="domain" description="Sulfatase N-terminal" evidence="4">
    <location>
        <begin position="344"/>
        <end position="470"/>
    </location>
</feature>
<dbReference type="PANTHER" id="PTHR42693">
    <property type="entry name" value="ARYLSULFATASE FAMILY MEMBER"/>
    <property type="match status" value="1"/>
</dbReference>
<dbReference type="InterPro" id="IPR050738">
    <property type="entry name" value="Sulfatase"/>
</dbReference>
<feature type="compositionally biased region" description="Low complexity" evidence="3">
    <location>
        <begin position="9"/>
        <end position="26"/>
    </location>
</feature>
<evidence type="ECO:0000313" key="5">
    <source>
        <dbReference type="EMBL" id="PXX42671.1"/>
    </source>
</evidence>
<evidence type="ECO:0000256" key="2">
    <source>
        <dbReference type="ARBA" id="ARBA00022801"/>
    </source>
</evidence>
<dbReference type="PANTHER" id="PTHR42693:SF53">
    <property type="entry name" value="ENDO-4-O-SULFATASE"/>
    <property type="match status" value="1"/>
</dbReference>
<keyword evidence="6" id="KW-1185">Reference proteome</keyword>
<dbReference type="Proteomes" id="UP000247792">
    <property type="component" value="Unassembled WGS sequence"/>
</dbReference>
<dbReference type="InterPro" id="IPR000917">
    <property type="entry name" value="Sulfatase_N"/>
</dbReference>
<comment type="similarity">
    <text evidence="1">Belongs to the sulfatase family.</text>
</comment>
<dbReference type="Gene3D" id="3.40.720.10">
    <property type="entry name" value="Alkaline Phosphatase, subunit A"/>
    <property type="match status" value="2"/>
</dbReference>
<evidence type="ECO:0000313" key="6">
    <source>
        <dbReference type="Proteomes" id="UP000247792"/>
    </source>
</evidence>
<evidence type="ECO:0000256" key="3">
    <source>
        <dbReference type="SAM" id="MobiDB-lite"/>
    </source>
</evidence>
<gene>
    <name evidence="5" type="ORF">DFR42_105333</name>
</gene>
<organism evidence="5 6">
    <name type="scientific">Undibacterium pigrum</name>
    <dbReference type="NCBI Taxonomy" id="401470"/>
    <lineage>
        <taxon>Bacteria</taxon>
        <taxon>Pseudomonadati</taxon>
        <taxon>Pseudomonadota</taxon>
        <taxon>Betaproteobacteria</taxon>
        <taxon>Burkholderiales</taxon>
        <taxon>Oxalobacteraceae</taxon>
        <taxon>Undibacterium</taxon>
    </lineage>
</organism>
<comment type="caution">
    <text evidence="5">The sequence shown here is derived from an EMBL/GenBank/DDBJ whole genome shotgun (WGS) entry which is preliminary data.</text>
</comment>
<proteinExistence type="inferred from homology"/>
<evidence type="ECO:0000259" key="4">
    <source>
        <dbReference type="Pfam" id="PF00884"/>
    </source>
</evidence>
<dbReference type="AlphaFoldDB" id="A0A318JQY5"/>
<dbReference type="RefSeq" id="WP_170133559.1">
    <property type="nucleotide sequence ID" value="NZ_QJKB01000005.1"/>
</dbReference>
<dbReference type="GO" id="GO:0004065">
    <property type="term" value="F:arylsulfatase activity"/>
    <property type="evidence" value="ECO:0007669"/>
    <property type="project" value="TreeGrafter"/>
</dbReference>
<dbReference type="EMBL" id="QJKB01000005">
    <property type="protein sequence ID" value="PXX42671.1"/>
    <property type="molecule type" value="Genomic_DNA"/>
</dbReference>
<name>A0A318JQY5_9BURK</name>